<evidence type="ECO:0000313" key="3">
    <source>
        <dbReference type="Proteomes" id="UP000032702"/>
    </source>
</evidence>
<accession>Q08Z12</accession>
<sequence length="616" mass="69094">GACAHRRKRNSRGFSAEVGSTLRRPRFLRRLSRSNPFLVAQPEDVDISGEQQRIRRAGQLQRAGGHHGQIIQHTVGDVLELRHQRHLVELKLLEHELPAGGHAPFVEQAAEALQQHPLVREGGPARHAPERDRTAPQGEPRIDDLRVSRQGGLLQRTRGLNLECDLARRAVQIGAQRLEQPQVERAPHVEVQGAGAYPPRGGQLRVRPPEGEGLHLQPPARVAQHDGPFVLSAEGPLREGELVHRAADLHGLEVAHVALRAEERRERAGHALGHHPLGQQRPDFRQRQRHGGLEGERLLDLHQQRATAILEGLARDLQIPALQLALQEQLTEIPVRERHARTAQGRHGHRQFGSALHPALQRELPLHAHLCRQLRPHHLRQREVLAPEAIIQPPREGEGPLCPAPPKRAFQHGALQHHRLAIHEAQPGGAISHAAPVVRGVLELERHQPFEVIHRAVDLHPSRRRPRQRPLQQGHARVQARDDVQQVLCPPLRHVHLGPGMQRRAEGERRLAEIRGTSFLPRERREVQHPILVRHLPLHDAQPEAPEGEIPQGEVRIHPHIVVRPHHREARRAPARPGQLRDGAVVRQLQLPLPVNLQPPGGVVEERDVRAHPGTA</sequence>
<dbReference type="EMBL" id="AAMD01000074">
    <property type="protein sequence ID" value="EAU65712.1"/>
    <property type="molecule type" value="Genomic_DNA"/>
</dbReference>
<feature type="region of interest" description="Disordered" evidence="1">
    <location>
        <begin position="120"/>
        <end position="140"/>
    </location>
</feature>
<evidence type="ECO:0000313" key="2">
    <source>
        <dbReference type="EMBL" id="EAU65712.1"/>
    </source>
</evidence>
<gene>
    <name evidence="2" type="ORF">STIAU_7802</name>
</gene>
<dbReference type="Proteomes" id="UP000032702">
    <property type="component" value="Unassembled WGS sequence"/>
</dbReference>
<dbReference type="AlphaFoldDB" id="Q08Z12"/>
<comment type="caution">
    <text evidence="2">The sequence shown here is derived from an EMBL/GenBank/DDBJ whole genome shotgun (WGS) entry which is preliminary data.</text>
</comment>
<reference evidence="2 3" key="1">
    <citation type="submission" date="2006-04" db="EMBL/GenBank/DDBJ databases">
        <authorList>
            <person name="Nierman W.C."/>
        </authorList>
    </citation>
    <scope>NUCLEOTIDE SEQUENCE [LARGE SCALE GENOMIC DNA]</scope>
    <source>
        <strain evidence="2 3">DW4/3-1</strain>
    </source>
</reference>
<organism evidence="2 3">
    <name type="scientific">Stigmatella aurantiaca (strain DW4/3-1)</name>
    <dbReference type="NCBI Taxonomy" id="378806"/>
    <lineage>
        <taxon>Bacteria</taxon>
        <taxon>Pseudomonadati</taxon>
        <taxon>Myxococcota</taxon>
        <taxon>Myxococcia</taxon>
        <taxon>Myxococcales</taxon>
        <taxon>Cystobacterineae</taxon>
        <taxon>Archangiaceae</taxon>
        <taxon>Stigmatella</taxon>
    </lineage>
</organism>
<proteinExistence type="predicted"/>
<evidence type="ECO:0000256" key="1">
    <source>
        <dbReference type="SAM" id="MobiDB-lite"/>
    </source>
</evidence>
<feature type="non-terminal residue" evidence="2">
    <location>
        <position position="1"/>
    </location>
</feature>
<feature type="compositionally biased region" description="Basic and acidic residues" evidence="1">
    <location>
        <begin position="123"/>
        <end position="140"/>
    </location>
</feature>
<protein>
    <submittedName>
        <fullName evidence="2">Uncharacterized protein</fullName>
    </submittedName>
</protein>
<name>Q08Z12_STIAD</name>
<feature type="region of interest" description="Disordered" evidence="1">
    <location>
        <begin position="597"/>
        <end position="616"/>
    </location>
</feature>
<feature type="region of interest" description="Disordered" evidence="1">
    <location>
        <begin position="461"/>
        <end position="480"/>
    </location>
</feature>
<feature type="compositionally biased region" description="Basic and acidic residues" evidence="1">
    <location>
        <begin position="604"/>
        <end position="616"/>
    </location>
</feature>